<dbReference type="AlphaFoldDB" id="A0A2N5Q119"/>
<evidence type="ECO:0000256" key="4">
    <source>
        <dbReference type="ARBA" id="ARBA00023136"/>
    </source>
</evidence>
<protein>
    <submittedName>
        <fullName evidence="5">Holin</fullName>
    </submittedName>
</protein>
<dbReference type="RefSeq" id="WP_101882269.1">
    <property type="nucleotide sequence ID" value="NZ_NIHW01000011.1"/>
</dbReference>
<keyword evidence="4" id="KW-0472">Membrane</keyword>
<comment type="subcellular location">
    <subcellularLocation>
        <location evidence="1">Membrane</location>
        <topology evidence="1">Multi-pass membrane protein</topology>
    </subcellularLocation>
</comment>
<sequence>MTGGILLPVIFKKSPKSENGRLESRAGWKGLCRKGMTLLFVLIAVRLDLLMGTNYLRDAVCIAFIANEALSILENAGLMGMPIPEVLRQAIDILNGKAEKYTESRGER</sequence>
<evidence type="ECO:0000313" key="6">
    <source>
        <dbReference type="Proteomes" id="UP000234840"/>
    </source>
</evidence>
<gene>
    <name evidence="5" type="ORF">CDL20_06065</name>
</gene>
<accession>A0A2N5Q119</accession>
<proteinExistence type="predicted"/>
<dbReference type="InterPro" id="IPR006480">
    <property type="entry name" value="Phage_holin_4_1"/>
</dbReference>
<evidence type="ECO:0000313" key="5">
    <source>
        <dbReference type="EMBL" id="PLT87760.1"/>
    </source>
</evidence>
<comment type="caution">
    <text evidence="5">The sequence shown here is derived from an EMBL/GenBank/DDBJ whole genome shotgun (WGS) entry which is preliminary data.</text>
</comment>
<organism evidence="5 6">
    <name type="scientific">Mediterraneibacter gnavus</name>
    <name type="common">Ruminococcus gnavus</name>
    <dbReference type="NCBI Taxonomy" id="33038"/>
    <lineage>
        <taxon>Bacteria</taxon>
        <taxon>Bacillati</taxon>
        <taxon>Bacillota</taxon>
        <taxon>Clostridia</taxon>
        <taxon>Lachnospirales</taxon>
        <taxon>Lachnospiraceae</taxon>
        <taxon>Mediterraneibacter</taxon>
    </lineage>
</organism>
<dbReference type="NCBIfam" id="TIGR01593">
    <property type="entry name" value="holin_tox_secr"/>
    <property type="match status" value="1"/>
</dbReference>
<dbReference type="Proteomes" id="UP000234840">
    <property type="component" value="Unassembled WGS sequence"/>
</dbReference>
<dbReference type="EMBL" id="NIHW01000011">
    <property type="protein sequence ID" value="PLT87760.1"/>
    <property type="molecule type" value="Genomic_DNA"/>
</dbReference>
<evidence type="ECO:0000256" key="3">
    <source>
        <dbReference type="ARBA" id="ARBA00022989"/>
    </source>
</evidence>
<dbReference type="GO" id="GO:0016020">
    <property type="term" value="C:membrane"/>
    <property type="evidence" value="ECO:0007669"/>
    <property type="project" value="UniProtKB-SubCell"/>
</dbReference>
<dbReference type="Pfam" id="PF05105">
    <property type="entry name" value="Phage_holin_4_1"/>
    <property type="match status" value="1"/>
</dbReference>
<keyword evidence="3" id="KW-1133">Transmembrane helix</keyword>
<keyword evidence="2" id="KW-0812">Transmembrane</keyword>
<name>A0A2N5Q119_MEDGN</name>
<reference evidence="5 6" key="1">
    <citation type="journal article" date="2017" name="Genome Med.">
        <title>A novel Ruminococcus gnavus clade enriched in inflammatory bowel disease patients.</title>
        <authorList>
            <person name="Hall A.B."/>
            <person name="Yassour M."/>
            <person name="Sauk J."/>
            <person name="Garner A."/>
            <person name="Jiang X."/>
            <person name="Arthur T."/>
            <person name="Lagoudas G.K."/>
            <person name="Vatanen T."/>
            <person name="Fornelos N."/>
            <person name="Wilson R."/>
            <person name="Bertha M."/>
            <person name="Cohen M."/>
            <person name="Garber J."/>
            <person name="Khalili H."/>
            <person name="Gevers D."/>
            <person name="Ananthakrishnan A.N."/>
            <person name="Kugathasan S."/>
            <person name="Lander E.S."/>
            <person name="Blainey P."/>
            <person name="Vlamakis H."/>
            <person name="Xavier R.J."/>
            <person name="Huttenhower C."/>
        </authorList>
    </citation>
    <scope>NUCLEOTIDE SEQUENCE [LARGE SCALE GENOMIC DNA]</scope>
    <source>
        <strain evidence="5 6">RJX1128</strain>
    </source>
</reference>
<evidence type="ECO:0000256" key="2">
    <source>
        <dbReference type="ARBA" id="ARBA00022692"/>
    </source>
</evidence>
<evidence type="ECO:0000256" key="1">
    <source>
        <dbReference type="ARBA" id="ARBA00004141"/>
    </source>
</evidence>